<dbReference type="OrthoDB" id="7777654at2759"/>
<name>A0A5B8MYY3_9CHLO</name>
<evidence type="ECO:0000313" key="2">
    <source>
        <dbReference type="EMBL" id="QDZ25266.1"/>
    </source>
</evidence>
<protein>
    <submittedName>
        <fullName evidence="2">FAD/NAD(P)-binding domain-containing protein</fullName>
    </submittedName>
</protein>
<evidence type="ECO:0000259" key="1">
    <source>
        <dbReference type="Pfam" id="PF01593"/>
    </source>
</evidence>
<dbReference type="EMBL" id="CP031049">
    <property type="protein sequence ID" value="QDZ25266.1"/>
    <property type="molecule type" value="Genomic_DNA"/>
</dbReference>
<dbReference type="AlphaFoldDB" id="A0A5B8MYY3"/>
<dbReference type="Pfam" id="PF01593">
    <property type="entry name" value="Amino_oxidase"/>
    <property type="match status" value="1"/>
</dbReference>
<sequence>MSVTVLESHDVPGGAAHAWVKEGYHFESGPSLYSGMTGRSSTNPLAQVFSALEIDLPCYKYKNWMCHLPEGSFLTQVGAKQFFDILRQYSSAPDQAVKEWEDLQTFMEPLARASVALPPASFRQDIGAVLTAGKFLPNVIGSLSPEAVKLTGPFSELVKGVVKDEFIVNWLDLLCFLLSGLDASGTIAAEVAFMFNEWYQPNCELDFPVGGSQGMVDALVDGLRKYGGEIKLGAHVEEILVEDGSAKGVRVRYRNGERGTLLAKKAVVSNASAWNTKELLPVDLRAASNWKEERADFEYCPSFMHLHAGIDASKLPRTPEMHHIWVGDWKKGVTSPQNCVLVSIASVVDPSLAPEGKHVVHAYTPGNEPYEPWKGLERGSEEYEALKRERSKVLWDAVGMALGVENPEELCEVSMVGTPLTHERFLRRKFGTYGPALKAEAGQTLPFVKTSIDNLLCTGDSTFPGIGLPAVAASGMLAANSLTSVGNHLDMLRAIGL</sequence>
<dbReference type="GO" id="GO:0016116">
    <property type="term" value="P:carotenoid metabolic process"/>
    <property type="evidence" value="ECO:0007669"/>
    <property type="project" value="InterPro"/>
</dbReference>
<dbReference type="PANTHER" id="PTHR46313:SF1">
    <property type="entry name" value="FAD_NAD(P)-BINDING OXIDOREDUCTASE FAMILY PROTEIN"/>
    <property type="match status" value="1"/>
</dbReference>
<dbReference type="Proteomes" id="UP000316726">
    <property type="component" value="Chromosome 16"/>
</dbReference>
<dbReference type="PANTHER" id="PTHR46313">
    <property type="match status" value="1"/>
</dbReference>
<feature type="domain" description="Amine oxidase" evidence="1">
    <location>
        <begin position="2"/>
        <end position="481"/>
    </location>
</feature>
<organism evidence="2 3">
    <name type="scientific">Chloropicon primus</name>
    <dbReference type="NCBI Taxonomy" id="1764295"/>
    <lineage>
        <taxon>Eukaryota</taxon>
        <taxon>Viridiplantae</taxon>
        <taxon>Chlorophyta</taxon>
        <taxon>Chloropicophyceae</taxon>
        <taxon>Chloropicales</taxon>
        <taxon>Chloropicaceae</taxon>
        <taxon>Chloropicon</taxon>
    </lineage>
</organism>
<keyword evidence="3" id="KW-1185">Reference proteome</keyword>
<dbReference type="InterPro" id="IPR036188">
    <property type="entry name" value="FAD/NAD-bd_sf"/>
</dbReference>
<evidence type="ECO:0000313" key="3">
    <source>
        <dbReference type="Proteomes" id="UP000316726"/>
    </source>
</evidence>
<accession>A0A5B8MYY3</accession>
<proteinExistence type="predicted"/>
<dbReference type="SUPFAM" id="SSF51905">
    <property type="entry name" value="FAD/NAD(P)-binding domain"/>
    <property type="match status" value="1"/>
</dbReference>
<dbReference type="STRING" id="1764295.A0A5B8MYY3"/>
<dbReference type="InterPro" id="IPR045892">
    <property type="entry name" value="CrtISO-like"/>
</dbReference>
<reference evidence="2 3" key="1">
    <citation type="submission" date="2018-07" db="EMBL/GenBank/DDBJ databases">
        <title>The complete nuclear genome of the prasinophyte Chloropicon primus (CCMP1205).</title>
        <authorList>
            <person name="Pombert J.-F."/>
            <person name="Otis C."/>
            <person name="Turmel M."/>
            <person name="Lemieux C."/>
        </authorList>
    </citation>
    <scope>NUCLEOTIDE SEQUENCE [LARGE SCALE GENOMIC DNA]</scope>
    <source>
        <strain evidence="2 3">CCMP1205</strain>
    </source>
</reference>
<dbReference type="InterPro" id="IPR002937">
    <property type="entry name" value="Amino_oxidase"/>
</dbReference>
<dbReference type="GO" id="GO:0016491">
    <property type="term" value="F:oxidoreductase activity"/>
    <property type="evidence" value="ECO:0007669"/>
    <property type="project" value="InterPro"/>
</dbReference>
<dbReference type="Gene3D" id="3.50.50.60">
    <property type="entry name" value="FAD/NAD(P)-binding domain"/>
    <property type="match status" value="2"/>
</dbReference>
<gene>
    <name evidence="2" type="ORF">A3770_16p77840</name>
</gene>